<evidence type="ECO:0000256" key="6">
    <source>
        <dbReference type="SAM" id="Phobius"/>
    </source>
</evidence>
<keyword evidence="6" id="KW-0472">Membrane</keyword>
<reference evidence="7 8" key="1">
    <citation type="submission" date="2019-04" db="EMBL/GenBank/DDBJ databases">
        <title>Psychroflexus halotolerans sp. nov., isolated from a marine solar saltern.</title>
        <authorList>
            <person name="Feng X."/>
        </authorList>
    </citation>
    <scope>NUCLEOTIDE SEQUENCE [LARGE SCALE GENOMIC DNA]</scope>
    <source>
        <strain evidence="7 8">WDS2C27</strain>
    </source>
</reference>
<keyword evidence="2" id="KW-0132">Cell division</keyword>
<evidence type="ECO:0000256" key="1">
    <source>
        <dbReference type="ARBA" id="ARBA00022475"/>
    </source>
</evidence>
<accession>A0A4U5TU73</accession>
<evidence type="ECO:0000313" key="7">
    <source>
        <dbReference type="EMBL" id="TKS57652.1"/>
    </source>
</evidence>
<dbReference type="GO" id="GO:0090529">
    <property type="term" value="P:cell septum assembly"/>
    <property type="evidence" value="ECO:0007669"/>
    <property type="project" value="InterPro"/>
</dbReference>
<evidence type="ECO:0000256" key="3">
    <source>
        <dbReference type="ARBA" id="ARBA00022692"/>
    </source>
</evidence>
<organism evidence="7 8">
    <name type="scientific">Mesohalobacter halotolerans</name>
    <dbReference type="NCBI Taxonomy" id="1883405"/>
    <lineage>
        <taxon>Bacteria</taxon>
        <taxon>Pseudomonadati</taxon>
        <taxon>Bacteroidota</taxon>
        <taxon>Flavobacteriia</taxon>
        <taxon>Flavobacteriales</taxon>
        <taxon>Flavobacteriaceae</taxon>
        <taxon>Mesohalobacter</taxon>
    </lineage>
</organism>
<keyword evidence="1" id="KW-1003">Cell membrane</keyword>
<proteinExistence type="predicted"/>
<gene>
    <name evidence="7" type="ORF">FCN74_04340</name>
</gene>
<evidence type="ECO:0000256" key="4">
    <source>
        <dbReference type="ARBA" id="ARBA00022989"/>
    </source>
</evidence>
<dbReference type="InterPro" id="IPR026579">
    <property type="entry name" value="FtsQ"/>
</dbReference>
<dbReference type="EMBL" id="SWMU01000001">
    <property type="protein sequence ID" value="TKS57652.1"/>
    <property type="molecule type" value="Genomic_DNA"/>
</dbReference>
<dbReference type="PANTHER" id="PTHR35851:SF1">
    <property type="entry name" value="CELL DIVISION PROTEIN FTSQ"/>
    <property type="match status" value="1"/>
</dbReference>
<dbReference type="PANTHER" id="PTHR35851">
    <property type="entry name" value="CELL DIVISION PROTEIN FTSQ"/>
    <property type="match status" value="1"/>
</dbReference>
<keyword evidence="4 6" id="KW-1133">Transmembrane helix</keyword>
<comment type="caution">
    <text evidence="7">The sequence shown here is derived from an EMBL/GenBank/DDBJ whole genome shotgun (WGS) entry which is preliminary data.</text>
</comment>
<keyword evidence="5" id="KW-0131">Cell cycle</keyword>
<dbReference type="Proteomes" id="UP000306552">
    <property type="component" value="Unassembled WGS sequence"/>
</dbReference>
<evidence type="ECO:0000256" key="5">
    <source>
        <dbReference type="ARBA" id="ARBA00023306"/>
    </source>
</evidence>
<feature type="transmembrane region" description="Helical" evidence="6">
    <location>
        <begin position="6"/>
        <end position="24"/>
    </location>
</feature>
<dbReference type="RefSeq" id="WP_138931352.1">
    <property type="nucleotide sequence ID" value="NZ_SWMU01000001.1"/>
</dbReference>
<evidence type="ECO:0008006" key="9">
    <source>
        <dbReference type="Google" id="ProtNLM"/>
    </source>
</evidence>
<evidence type="ECO:0000256" key="2">
    <source>
        <dbReference type="ARBA" id="ARBA00022618"/>
    </source>
</evidence>
<dbReference type="AlphaFoldDB" id="A0A4U5TU73"/>
<dbReference type="OrthoDB" id="1466667at2"/>
<keyword evidence="3 6" id="KW-0812">Transmembrane</keyword>
<protein>
    <recommendedName>
        <fullName evidence="9">Cell division protein FtsQ</fullName>
    </recommendedName>
</protein>
<evidence type="ECO:0000313" key="8">
    <source>
        <dbReference type="Proteomes" id="UP000306552"/>
    </source>
</evidence>
<keyword evidence="8" id="KW-1185">Reference proteome</keyword>
<sequence length="240" mass="28587">MKNKWIYIKISCMLILMVILAAFTNHRHSSKKIKAIDITYHQENQFFVDKQTVNKLLIQNKKRVENLSQEHLDLNVIESHVQAHPMIENAEVFLDIDGTLHAKIKQRKPIARVISEEQYYIDINGKKMPLSQNYSARVPIVWGIKNHQIHEVFKLLNFIQRDLFLKQNITEIRVYPNTQFGLRFRKQDFKIFIGEIDHLNQKFMNFKAFYVKAKKDNLLKKYKRIDLQYGNQVVCEKIES</sequence>
<name>A0A4U5TU73_9FLAO</name>